<sequence>MKAPCKDCNKRCLKCHSDCEDYLTYRYEIMKASVAEYNDSNHKAYVSEACRRMKKRKR</sequence>
<reference evidence="1" key="1">
    <citation type="journal article" date="2021" name="Proc. Natl. Acad. Sci. U.S.A.">
        <title>A Catalog of Tens of Thousands of Viruses from Human Metagenomes Reveals Hidden Associations with Chronic Diseases.</title>
        <authorList>
            <person name="Tisza M.J."/>
            <person name="Buck C.B."/>
        </authorList>
    </citation>
    <scope>NUCLEOTIDE SEQUENCE</scope>
    <source>
        <strain evidence="1">Ct2nF21</strain>
    </source>
</reference>
<evidence type="ECO:0000313" key="1">
    <source>
        <dbReference type="EMBL" id="DAD93575.1"/>
    </source>
</evidence>
<protein>
    <submittedName>
        <fullName evidence="1">Uncharacterized protein</fullName>
    </submittedName>
</protein>
<dbReference type="EMBL" id="BK015162">
    <property type="protein sequence ID" value="DAD93575.1"/>
    <property type="molecule type" value="Genomic_DNA"/>
</dbReference>
<proteinExistence type="predicted"/>
<accession>A0A8S5NGU0</accession>
<organism evidence="1">
    <name type="scientific">Podoviridae sp. ct2nF21</name>
    <dbReference type="NCBI Taxonomy" id="2826537"/>
    <lineage>
        <taxon>Viruses</taxon>
        <taxon>Duplodnaviria</taxon>
        <taxon>Heunggongvirae</taxon>
        <taxon>Uroviricota</taxon>
        <taxon>Caudoviricetes</taxon>
    </lineage>
</organism>
<name>A0A8S5NGU0_9CAUD</name>